<keyword evidence="2" id="KW-0720">Serine protease</keyword>
<gene>
    <name evidence="4" type="ORF">UFOPK3752_00082</name>
    <name evidence="5" type="ORF">UFOPK4150_00260</name>
</gene>
<evidence type="ECO:0000259" key="3">
    <source>
        <dbReference type="Pfam" id="PF00326"/>
    </source>
</evidence>
<evidence type="ECO:0000313" key="4">
    <source>
        <dbReference type="EMBL" id="CAB4925179.1"/>
    </source>
</evidence>
<dbReference type="GO" id="GO:0006508">
    <property type="term" value="P:proteolysis"/>
    <property type="evidence" value="ECO:0007669"/>
    <property type="project" value="InterPro"/>
</dbReference>
<evidence type="ECO:0000256" key="2">
    <source>
        <dbReference type="ARBA" id="ARBA00022825"/>
    </source>
</evidence>
<dbReference type="PANTHER" id="PTHR42776:SF27">
    <property type="entry name" value="DIPEPTIDYL PEPTIDASE FAMILY MEMBER 6"/>
    <property type="match status" value="1"/>
</dbReference>
<dbReference type="PANTHER" id="PTHR42776">
    <property type="entry name" value="SERINE PEPTIDASE S9 FAMILY MEMBER"/>
    <property type="match status" value="1"/>
</dbReference>
<keyword evidence="1" id="KW-0378">Hydrolase</keyword>
<name>A0A6J7QUA7_9ZZZZ</name>
<evidence type="ECO:0000256" key="1">
    <source>
        <dbReference type="ARBA" id="ARBA00022801"/>
    </source>
</evidence>
<keyword evidence="2" id="KW-0645">Protease</keyword>
<dbReference type="Gene3D" id="3.40.50.1820">
    <property type="entry name" value="alpha/beta hydrolase"/>
    <property type="match status" value="1"/>
</dbReference>
<sequence>MTRGITADHIALVRRLCDVDISTDGGLACVTEWQLDPETGTDGSRLLVVDCEDGAVTSLPSGPAHTRAGRWSPTGRTLALLGGDAESMQLWLWDSAQASMVRLTDEPAGVAGPCSWSPDGRAVVYPRAMEASGQSFLGARAFTITGDTYKVDGRDVTADRATVNLQIHSIVDGSVRTLTSPGSIDSNCTWSPDGRWIAFLSDRDSGPTWAAGPALWLADSVDGSLRRLTDGIGLVEAPAWSPDSRSIAFIANSNRHNHSGNHEIRAVTVDGVQRSLTAALDISFGICVESDDARGYGDATLVWRDGAGIFCGFSVGGSTRIGVLPTGDIGEDIRPQAVEVVSGDRTVLSFAVAASTGRVAFVASDPSSPGELSVVESSGLDERILTGRNDSWLSGVDLASVTRVSVDAADGTYIDAWVMTPPGDSVAEAPALLSVHGGPHWPTGWRFSFENQRLAAQGYVICVSNPRGSQGYGEAFSRAIVGAWGDRDYLDVLAVAEYLAGRSDTDAARIAIGGASYGGYLTCWAIGHSNLFAAAIAENAVTDLRSYALTTADGGAFIAEDLGSLPWEDPQLYVRLSPLTYAPAMCTPLLLVHGERDHNCPINQSEQMYTVLRRHGRDVTFLRIPGEGHLMVLEASLERRRQRWVVLDEFLRTHLTP</sequence>
<dbReference type="InterPro" id="IPR001375">
    <property type="entry name" value="Peptidase_S9_cat"/>
</dbReference>
<dbReference type="EMBL" id="CAFBPU010000004">
    <property type="protein sequence ID" value="CAB5021267.1"/>
    <property type="molecule type" value="Genomic_DNA"/>
</dbReference>
<dbReference type="Gene3D" id="2.120.10.60">
    <property type="entry name" value="Tricorn protease N-terminal domain"/>
    <property type="match status" value="1"/>
</dbReference>
<protein>
    <submittedName>
        <fullName evidence="5">Unannotated protein</fullName>
    </submittedName>
</protein>
<accession>A0A6J7QUA7</accession>
<dbReference type="GO" id="GO:0004252">
    <property type="term" value="F:serine-type endopeptidase activity"/>
    <property type="evidence" value="ECO:0007669"/>
    <property type="project" value="TreeGrafter"/>
</dbReference>
<feature type="domain" description="Peptidase S9 prolyl oligopeptidase catalytic" evidence="3">
    <location>
        <begin position="445"/>
        <end position="632"/>
    </location>
</feature>
<dbReference type="SUPFAM" id="SSF53474">
    <property type="entry name" value="alpha/beta-Hydrolases"/>
    <property type="match status" value="1"/>
</dbReference>
<reference evidence="5" key="1">
    <citation type="submission" date="2020-05" db="EMBL/GenBank/DDBJ databases">
        <authorList>
            <person name="Chiriac C."/>
            <person name="Salcher M."/>
            <person name="Ghai R."/>
            <person name="Kavagutti S V."/>
        </authorList>
    </citation>
    <scope>NUCLEOTIDE SEQUENCE</scope>
</reference>
<dbReference type="Pfam" id="PF00326">
    <property type="entry name" value="Peptidase_S9"/>
    <property type="match status" value="1"/>
</dbReference>
<dbReference type="InterPro" id="IPR011042">
    <property type="entry name" value="6-blade_b-propeller_TolB-like"/>
</dbReference>
<dbReference type="InterPro" id="IPR011659">
    <property type="entry name" value="WD40"/>
</dbReference>
<evidence type="ECO:0000313" key="5">
    <source>
        <dbReference type="EMBL" id="CAB5021267.1"/>
    </source>
</evidence>
<proteinExistence type="predicted"/>
<dbReference type="AlphaFoldDB" id="A0A6J7QUA7"/>
<dbReference type="Gene3D" id="2.120.10.30">
    <property type="entry name" value="TolB, C-terminal domain"/>
    <property type="match status" value="1"/>
</dbReference>
<dbReference type="EMBL" id="CAFBND010000002">
    <property type="protein sequence ID" value="CAB4925179.1"/>
    <property type="molecule type" value="Genomic_DNA"/>
</dbReference>
<organism evidence="5">
    <name type="scientific">freshwater metagenome</name>
    <dbReference type="NCBI Taxonomy" id="449393"/>
    <lineage>
        <taxon>unclassified sequences</taxon>
        <taxon>metagenomes</taxon>
        <taxon>ecological metagenomes</taxon>
    </lineage>
</organism>
<dbReference type="Pfam" id="PF07676">
    <property type="entry name" value="PD40"/>
    <property type="match status" value="2"/>
</dbReference>
<dbReference type="InterPro" id="IPR029058">
    <property type="entry name" value="AB_hydrolase_fold"/>
</dbReference>
<dbReference type="SUPFAM" id="SSF82171">
    <property type="entry name" value="DPP6 N-terminal domain-like"/>
    <property type="match status" value="1"/>
</dbReference>